<evidence type="ECO:0000256" key="2">
    <source>
        <dbReference type="ARBA" id="ARBA00009695"/>
    </source>
</evidence>
<dbReference type="AlphaFoldDB" id="A0A9D1MBH5"/>
<evidence type="ECO:0000259" key="6">
    <source>
        <dbReference type="Pfam" id="PF02631"/>
    </source>
</evidence>
<evidence type="ECO:0000256" key="5">
    <source>
        <dbReference type="HAMAP-Rule" id="MF_01114"/>
    </source>
</evidence>
<comment type="similarity">
    <text evidence="2 5">Belongs to the RecX family.</text>
</comment>
<comment type="caution">
    <text evidence="8">The sequence shown here is derived from an EMBL/GenBank/DDBJ whole genome shotgun (WGS) entry which is preliminary data.</text>
</comment>
<evidence type="ECO:0000256" key="3">
    <source>
        <dbReference type="ARBA" id="ARBA00018111"/>
    </source>
</evidence>
<dbReference type="Gene3D" id="1.10.10.10">
    <property type="entry name" value="Winged helix-like DNA-binding domain superfamily/Winged helix DNA-binding domain"/>
    <property type="match status" value="2"/>
</dbReference>
<dbReference type="InterPro" id="IPR053924">
    <property type="entry name" value="RecX_HTH_2nd"/>
</dbReference>
<organism evidence="8 9">
    <name type="scientific">Candidatus Ornithomonoglobus merdipullorum</name>
    <dbReference type="NCBI Taxonomy" id="2840895"/>
    <lineage>
        <taxon>Bacteria</taxon>
        <taxon>Bacillati</taxon>
        <taxon>Bacillota</taxon>
        <taxon>Clostridia</taxon>
        <taxon>Candidatus Ornithomonoglobus</taxon>
    </lineage>
</organism>
<protein>
    <recommendedName>
        <fullName evidence="3 5">Regulatory protein RecX</fullName>
    </recommendedName>
</protein>
<dbReference type="PANTHER" id="PTHR33602:SF1">
    <property type="entry name" value="REGULATORY PROTEIN RECX FAMILY PROTEIN"/>
    <property type="match status" value="1"/>
</dbReference>
<dbReference type="GO" id="GO:0006282">
    <property type="term" value="P:regulation of DNA repair"/>
    <property type="evidence" value="ECO:0007669"/>
    <property type="project" value="UniProtKB-UniRule"/>
</dbReference>
<evidence type="ECO:0000256" key="1">
    <source>
        <dbReference type="ARBA" id="ARBA00004496"/>
    </source>
</evidence>
<evidence type="ECO:0000313" key="8">
    <source>
        <dbReference type="EMBL" id="HIU56982.1"/>
    </source>
</evidence>
<dbReference type="Proteomes" id="UP000824109">
    <property type="component" value="Unassembled WGS sequence"/>
</dbReference>
<evidence type="ECO:0000313" key="9">
    <source>
        <dbReference type="Proteomes" id="UP000824109"/>
    </source>
</evidence>
<dbReference type="EMBL" id="DVNB01000044">
    <property type="protein sequence ID" value="HIU56982.1"/>
    <property type="molecule type" value="Genomic_DNA"/>
</dbReference>
<dbReference type="HAMAP" id="MF_01114">
    <property type="entry name" value="RecX"/>
    <property type="match status" value="1"/>
</dbReference>
<dbReference type="InterPro" id="IPR053926">
    <property type="entry name" value="RecX_HTH_1st"/>
</dbReference>
<evidence type="ECO:0000259" key="7">
    <source>
        <dbReference type="Pfam" id="PF21982"/>
    </source>
</evidence>
<dbReference type="InterPro" id="IPR036388">
    <property type="entry name" value="WH-like_DNA-bd_sf"/>
</dbReference>
<comment type="function">
    <text evidence="5">Modulates RecA activity.</text>
</comment>
<gene>
    <name evidence="5" type="primary">recX</name>
    <name evidence="8" type="ORF">IAA61_04100</name>
</gene>
<comment type="subcellular location">
    <subcellularLocation>
        <location evidence="1 5">Cytoplasm</location>
    </subcellularLocation>
</comment>
<dbReference type="Pfam" id="PF21982">
    <property type="entry name" value="RecX_HTH1"/>
    <property type="match status" value="1"/>
</dbReference>
<keyword evidence="4 5" id="KW-0963">Cytoplasm</keyword>
<dbReference type="CDD" id="cd00590">
    <property type="entry name" value="RRM_SF"/>
    <property type="match status" value="1"/>
</dbReference>
<dbReference type="InterPro" id="IPR003783">
    <property type="entry name" value="Regulatory_RecX"/>
</dbReference>
<feature type="domain" description="RecX first three-helical" evidence="7">
    <location>
        <begin position="14"/>
        <end position="52"/>
    </location>
</feature>
<reference evidence="8" key="2">
    <citation type="journal article" date="2021" name="PeerJ">
        <title>Extensive microbial diversity within the chicken gut microbiome revealed by metagenomics and culture.</title>
        <authorList>
            <person name="Gilroy R."/>
            <person name="Ravi A."/>
            <person name="Getino M."/>
            <person name="Pursley I."/>
            <person name="Horton D.L."/>
            <person name="Alikhan N.F."/>
            <person name="Baker D."/>
            <person name="Gharbi K."/>
            <person name="Hall N."/>
            <person name="Watson M."/>
            <person name="Adriaenssens E.M."/>
            <person name="Foster-Nyarko E."/>
            <person name="Jarju S."/>
            <person name="Secka A."/>
            <person name="Antonio M."/>
            <person name="Oren A."/>
            <person name="Chaudhuri R.R."/>
            <person name="La Ragione R."/>
            <person name="Hildebrand F."/>
            <person name="Pallen M.J."/>
        </authorList>
    </citation>
    <scope>NUCLEOTIDE SEQUENCE</scope>
    <source>
        <strain evidence="8">USAMLcec3-3695</strain>
    </source>
</reference>
<sequence>MKKQTPLTSYEAVKEKALRLLEFRSHSEEELRQKLKRQGASDEHIEDAIDFCRHYGFVNDERYAAAKAKDLMKLKKYGPRRIRAELKAKGISPELIETAMSELDEEESGTELRKLVEKKLAGDFSPKSLNRCLRYFLYRGYELRDIRGCIDETVAMNLSD</sequence>
<dbReference type="PANTHER" id="PTHR33602">
    <property type="entry name" value="REGULATORY PROTEIN RECX FAMILY PROTEIN"/>
    <property type="match status" value="1"/>
</dbReference>
<accession>A0A9D1MBH5</accession>
<name>A0A9D1MBH5_9FIRM</name>
<proteinExistence type="inferred from homology"/>
<reference evidence="8" key="1">
    <citation type="submission" date="2020-10" db="EMBL/GenBank/DDBJ databases">
        <authorList>
            <person name="Gilroy R."/>
        </authorList>
    </citation>
    <scope>NUCLEOTIDE SEQUENCE</scope>
    <source>
        <strain evidence="8">USAMLcec3-3695</strain>
    </source>
</reference>
<dbReference type="GO" id="GO:0005737">
    <property type="term" value="C:cytoplasm"/>
    <property type="evidence" value="ECO:0007669"/>
    <property type="project" value="UniProtKB-SubCell"/>
</dbReference>
<feature type="domain" description="RecX second three-helical" evidence="6">
    <location>
        <begin position="59"/>
        <end position="100"/>
    </location>
</feature>
<evidence type="ECO:0000256" key="4">
    <source>
        <dbReference type="ARBA" id="ARBA00022490"/>
    </source>
</evidence>
<dbReference type="Pfam" id="PF02631">
    <property type="entry name" value="RecX_HTH2"/>
    <property type="match status" value="1"/>
</dbReference>